<evidence type="ECO:0000259" key="6">
    <source>
        <dbReference type="Pfam" id="PF00724"/>
    </source>
</evidence>
<evidence type="ECO:0000313" key="7">
    <source>
        <dbReference type="EMBL" id="EPX58540.1"/>
    </source>
</evidence>
<dbReference type="InterPro" id="IPR044152">
    <property type="entry name" value="YqjM-like"/>
</dbReference>
<sequence>MSKLFEPITLRGVQARNRTVVSPMCQYSAVDGVASDYHLSHLGRFALGGFGIVFVEATGVSPEGRITHGDVGLWNDEQEAALTRVAALLKAQGAVPAIQLAHAGRKASAQRPWQGDGPLTQADVAARGEKEGPWRTVAPSALPHAEGWHVPEALTEQGLERLRGAWRSAAQRALRAGFDIVELHFAHGYLLNEFLSPISNQRTDRYGGSRENRMRFPLELVEIVRAVWPQDKPVFVRVSAIDGVEGGWTLDDTVVFARELEARGVDVLDCSSAGIANRYNGPVGPGYQVAYAERVRQETGLASMAVGAITEPAQAEAIVAEGRADLVALAREALADSQWAQRARRSLGADPLDFTDWPVQSGFWLRNRERSRLKHQR</sequence>
<dbReference type="PANTHER" id="PTHR43303">
    <property type="entry name" value="NADPH DEHYDROGENASE C23G7.10C-RELATED"/>
    <property type="match status" value="1"/>
</dbReference>
<dbReference type="SUPFAM" id="SSF51395">
    <property type="entry name" value="FMN-linked oxidoreductases"/>
    <property type="match status" value="1"/>
</dbReference>
<keyword evidence="8" id="KW-1185">Reference proteome</keyword>
<dbReference type="AlphaFoldDB" id="S9P256"/>
<evidence type="ECO:0000256" key="2">
    <source>
        <dbReference type="ARBA" id="ARBA00022630"/>
    </source>
</evidence>
<dbReference type="InterPro" id="IPR001155">
    <property type="entry name" value="OxRdtase_FMN_N"/>
</dbReference>
<dbReference type="RefSeq" id="WP_002628036.1">
    <property type="nucleotide sequence ID" value="NZ_ANAH02000024.1"/>
</dbReference>
<dbReference type="GO" id="GO:0003959">
    <property type="term" value="F:NADPH dehydrogenase activity"/>
    <property type="evidence" value="ECO:0007669"/>
    <property type="project" value="InterPro"/>
</dbReference>
<gene>
    <name evidence="7" type="ORF">D187_004012</name>
</gene>
<keyword evidence="5" id="KW-0560">Oxidoreductase</keyword>
<evidence type="ECO:0000313" key="8">
    <source>
        <dbReference type="Proteomes" id="UP000011682"/>
    </source>
</evidence>
<protein>
    <submittedName>
        <fullName evidence="7">NADH:flavin oxidoreductase/NADH oxidase</fullName>
    </submittedName>
</protein>
<evidence type="ECO:0000256" key="5">
    <source>
        <dbReference type="ARBA" id="ARBA00023002"/>
    </source>
</evidence>
<reference evidence="7" key="1">
    <citation type="submission" date="2013-05" db="EMBL/GenBank/DDBJ databases">
        <title>Genome assembly of Cystobacter fuscus DSM 2262.</title>
        <authorList>
            <person name="Sharma G."/>
            <person name="Khatri I."/>
            <person name="Kaur C."/>
            <person name="Mayilraj S."/>
            <person name="Subramanian S."/>
        </authorList>
    </citation>
    <scope>NUCLEOTIDE SEQUENCE [LARGE SCALE GENOMIC DNA]</scope>
    <source>
        <strain evidence="7">DSM 2262</strain>
    </source>
</reference>
<comment type="cofactor">
    <cofactor evidence="1">
        <name>FMN</name>
        <dbReference type="ChEBI" id="CHEBI:58210"/>
    </cofactor>
</comment>
<name>S9P256_CYSF2</name>
<dbReference type="Proteomes" id="UP000011682">
    <property type="component" value="Unassembled WGS sequence"/>
</dbReference>
<feature type="domain" description="NADH:flavin oxidoreductase/NADH oxidase N-terminal" evidence="6">
    <location>
        <begin position="3"/>
        <end position="346"/>
    </location>
</feature>
<dbReference type="EMBL" id="ANAH02000024">
    <property type="protein sequence ID" value="EPX58540.1"/>
    <property type="molecule type" value="Genomic_DNA"/>
</dbReference>
<dbReference type="GO" id="GO:0010181">
    <property type="term" value="F:FMN binding"/>
    <property type="evidence" value="ECO:0007669"/>
    <property type="project" value="InterPro"/>
</dbReference>
<dbReference type="Gene3D" id="3.20.20.70">
    <property type="entry name" value="Aldolase class I"/>
    <property type="match status" value="1"/>
</dbReference>
<dbReference type="CDD" id="cd02932">
    <property type="entry name" value="OYE_YqiM_FMN"/>
    <property type="match status" value="1"/>
</dbReference>
<evidence type="ECO:0000256" key="3">
    <source>
        <dbReference type="ARBA" id="ARBA00022643"/>
    </source>
</evidence>
<keyword evidence="3" id="KW-0288">FMN</keyword>
<evidence type="ECO:0000256" key="1">
    <source>
        <dbReference type="ARBA" id="ARBA00001917"/>
    </source>
</evidence>
<keyword evidence="2" id="KW-0285">Flavoprotein</keyword>
<dbReference type="InterPro" id="IPR013785">
    <property type="entry name" value="Aldolase_TIM"/>
</dbReference>
<dbReference type="GO" id="GO:0050661">
    <property type="term" value="F:NADP binding"/>
    <property type="evidence" value="ECO:0007669"/>
    <property type="project" value="InterPro"/>
</dbReference>
<keyword evidence="4" id="KW-0521">NADP</keyword>
<organism evidence="7 8">
    <name type="scientific">Cystobacter fuscus (strain ATCC 25194 / DSM 2262 / NBRC 100088 / M29)</name>
    <dbReference type="NCBI Taxonomy" id="1242864"/>
    <lineage>
        <taxon>Bacteria</taxon>
        <taxon>Pseudomonadati</taxon>
        <taxon>Myxococcota</taxon>
        <taxon>Myxococcia</taxon>
        <taxon>Myxococcales</taxon>
        <taxon>Cystobacterineae</taxon>
        <taxon>Archangiaceae</taxon>
        <taxon>Cystobacter</taxon>
    </lineage>
</organism>
<dbReference type="Pfam" id="PF00724">
    <property type="entry name" value="Oxidored_FMN"/>
    <property type="match status" value="1"/>
</dbReference>
<dbReference type="PANTHER" id="PTHR43303:SF4">
    <property type="entry name" value="NADPH DEHYDROGENASE C23G7.10C-RELATED"/>
    <property type="match status" value="1"/>
</dbReference>
<evidence type="ECO:0000256" key="4">
    <source>
        <dbReference type="ARBA" id="ARBA00022857"/>
    </source>
</evidence>
<comment type="caution">
    <text evidence="7">The sequence shown here is derived from an EMBL/GenBank/DDBJ whole genome shotgun (WGS) entry which is preliminary data.</text>
</comment>
<dbReference type="eggNOG" id="COG1902">
    <property type="taxonomic scope" value="Bacteria"/>
</dbReference>
<accession>S9P256</accession>
<proteinExistence type="predicted"/>
<dbReference type="OrthoDB" id="9784632at2"/>